<dbReference type="InterPro" id="IPR047170">
    <property type="entry name" value="PTN12/18/22"/>
</dbReference>
<dbReference type="PROSITE" id="PS50056">
    <property type="entry name" value="TYR_PHOSPHATASE_2"/>
    <property type="match status" value="1"/>
</dbReference>
<evidence type="ECO:0000313" key="10">
    <source>
        <dbReference type="EMBL" id="NXX06303.1"/>
    </source>
</evidence>
<reference evidence="10" key="1">
    <citation type="submission" date="2020-02" db="EMBL/GenBank/DDBJ databases">
        <title>Bird 10,000 Genomes (B10K) Project - Family phase.</title>
        <authorList>
            <person name="Zhang G."/>
        </authorList>
    </citation>
    <scope>NUCLEOTIDE SEQUENCE</scope>
    <source>
        <strain evidence="10">B10K-DU-002-28</strain>
        <tissue evidence="10">Muscle</tissue>
    </source>
</reference>
<evidence type="ECO:0000256" key="4">
    <source>
        <dbReference type="ARBA" id="ARBA00022553"/>
    </source>
</evidence>
<dbReference type="GO" id="GO:0050868">
    <property type="term" value="P:negative regulation of T cell activation"/>
    <property type="evidence" value="ECO:0007669"/>
    <property type="project" value="TreeGrafter"/>
</dbReference>
<evidence type="ECO:0000259" key="9">
    <source>
        <dbReference type="PROSITE" id="PS50056"/>
    </source>
</evidence>
<keyword evidence="4" id="KW-0597">Phosphoprotein</keyword>
<feature type="non-terminal residue" evidence="10">
    <location>
        <position position="1"/>
    </location>
</feature>
<dbReference type="PROSITE" id="PS50055">
    <property type="entry name" value="TYR_PHOSPHATASE_PTP"/>
    <property type="match status" value="1"/>
</dbReference>
<feature type="non-terminal residue" evidence="10">
    <location>
        <position position="317"/>
    </location>
</feature>
<dbReference type="GO" id="GO:0004726">
    <property type="term" value="F:non-membrane spanning protein tyrosine phosphatase activity"/>
    <property type="evidence" value="ECO:0007669"/>
    <property type="project" value="InterPro"/>
</dbReference>
<dbReference type="FunFam" id="3.90.190.10:FF:000045">
    <property type="entry name" value="Tyrosine-protein phosphatase non-receptor type 12"/>
    <property type="match status" value="1"/>
</dbReference>
<comment type="subcellular location">
    <subcellularLocation>
        <location evidence="1">Cytoplasm</location>
    </subcellularLocation>
</comment>
<dbReference type="PANTHER" id="PTHR45983">
    <property type="entry name" value="TYROSINE PHOSPHATSE N18, PUTATIVE-RELATED"/>
    <property type="match status" value="1"/>
</dbReference>
<keyword evidence="11" id="KW-1185">Reference proteome</keyword>
<dbReference type="EC" id="3.1.3.48" evidence="2"/>
<evidence type="ECO:0000256" key="3">
    <source>
        <dbReference type="ARBA" id="ARBA00022490"/>
    </source>
</evidence>
<keyword evidence="3" id="KW-0963">Cytoplasm</keyword>
<dbReference type="InterPro" id="IPR000242">
    <property type="entry name" value="PTP_cat"/>
</dbReference>
<evidence type="ECO:0000259" key="8">
    <source>
        <dbReference type="PROSITE" id="PS50055"/>
    </source>
</evidence>
<dbReference type="InterPro" id="IPR016130">
    <property type="entry name" value="Tyr_Pase_AS"/>
</dbReference>
<evidence type="ECO:0000256" key="5">
    <source>
        <dbReference type="ARBA" id="ARBA00022801"/>
    </source>
</evidence>
<dbReference type="Gene3D" id="3.90.190.10">
    <property type="entry name" value="Protein tyrosine phosphatase superfamily"/>
    <property type="match status" value="1"/>
</dbReference>
<sequence length="317" mass="36552">MDQRQILLQNLERAQGKKLNREEFADEFLKLKRQSTKYRSDKVYPTAASEQPENIKKNRYKDILPCRLEMFLFSLFLCQLESVLFLRDLPAQLLGCEHVTAGVYGPRAYIATQGPLPTTVIDFWRMIWEYEVLIVVMACMEFEMGKKKCERYWAEAGGSPLQCGPFSVACEAEEKKNEYVIRTLKVTLNEEIRTVHQFHYKNWPDHDVPSSIEPILELISEIRCYQPDDSVPVCVHCSAGCGRTGVICAIDYTQKLLKDGIVPVNFSIFSLIQEMRTQRPSIVQTKEQYELVYDAVIELFKRQIKALDAQEDSAASQ</sequence>
<keyword evidence="5" id="KW-0378">Hydrolase</keyword>
<comment type="similarity">
    <text evidence="7">Belongs to the protein-tyrosine phosphatase family. Non-receptor class 4 subfamily.</text>
</comment>
<comment type="caution">
    <text evidence="10">The sequence shown here is derived from an EMBL/GenBank/DDBJ whole genome shotgun (WGS) entry which is preliminary data.</text>
</comment>
<dbReference type="Pfam" id="PF00102">
    <property type="entry name" value="Y_phosphatase"/>
    <property type="match status" value="1"/>
</dbReference>
<evidence type="ECO:0000256" key="2">
    <source>
        <dbReference type="ARBA" id="ARBA00013064"/>
    </source>
</evidence>
<dbReference type="PRINTS" id="PR00700">
    <property type="entry name" value="PRTYPHPHTASE"/>
</dbReference>
<feature type="domain" description="Tyrosine-protein phosphatase" evidence="8">
    <location>
        <begin position="24"/>
        <end position="299"/>
    </location>
</feature>
<evidence type="ECO:0000256" key="6">
    <source>
        <dbReference type="ARBA" id="ARBA00022912"/>
    </source>
</evidence>
<evidence type="ECO:0000313" key="11">
    <source>
        <dbReference type="Proteomes" id="UP000620207"/>
    </source>
</evidence>
<dbReference type="PROSITE" id="PS00383">
    <property type="entry name" value="TYR_PHOSPHATASE_1"/>
    <property type="match status" value="1"/>
</dbReference>
<dbReference type="GO" id="GO:0050852">
    <property type="term" value="P:T cell receptor signaling pathway"/>
    <property type="evidence" value="ECO:0007669"/>
    <property type="project" value="TreeGrafter"/>
</dbReference>
<feature type="domain" description="Tyrosine specific protein phosphatases" evidence="9">
    <location>
        <begin position="213"/>
        <end position="290"/>
    </location>
</feature>
<dbReference type="SMART" id="SM00194">
    <property type="entry name" value="PTPc"/>
    <property type="match status" value="1"/>
</dbReference>
<gene>
    <name evidence="10" type="primary">Ptpn22</name>
    <name evidence="10" type="ORF">LARSMI_R02787</name>
</gene>
<dbReference type="AlphaFoldDB" id="A0A852H0F4"/>
<dbReference type="PANTHER" id="PTHR45983:SF1">
    <property type="entry name" value="TYROSINE-PROTEIN PHOSPHATASE NON-RECEPTOR TYPE 22"/>
    <property type="match status" value="1"/>
</dbReference>
<dbReference type="InterPro" id="IPR029021">
    <property type="entry name" value="Prot-tyrosine_phosphatase-like"/>
</dbReference>
<protein>
    <recommendedName>
        <fullName evidence="2">protein-tyrosine-phosphatase</fullName>
        <ecNumber evidence="2">3.1.3.48</ecNumber>
    </recommendedName>
</protein>
<organism evidence="10 11">
    <name type="scientific">Larus smithsonianus</name>
    <name type="common">American herring gull</name>
    <dbReference type="NCBI Taxonomy" id="243888"/>
    <lineage>
        <taxon>Eukaryota</taxon>
        <taxon>Metazoa</taxon>
        <taxon>Chordata</taxon>
        <taxon>Craniata</taxon>
        <taxon>Vertebrata</taxon>
        <taxon>Euteleostomi</taxon>
        <taxon>Archelosauria</taxon>
        <taxon>Archosauria</taxon>
        <taxon>Dinosauria</taxon>
        <taxon>Saurischia</taxon>
        <taxon>Theropoda</taxon>
        <taxon>Coelurosauria</taxon>
        <taxon>Aves</taxon>
        <taxon>Neognathae</taxon>
        <taxon>Neoaves</taxon>
        <taxon>Charadriiformes</taxon>
        <taxon>Laridae</taxon>
        <taxon>Larus</taxon>
    </lineage>
</organism>
<dbReference type="SMART" id="SM00404">
    <property type="entry name" value="PTPc_motif"/>
    <property type="match status" value="1"/>
</dbReference>
<name>A0A852H0F4_9CHAR</name>
<keyword evidence="6" id="KW-0904">Protein phosphatase</keyword>
<dbReference type="SUPFAM" id="SSF52799">
    <property type="entry name" value="(Phosphotyrosine protein) phosphatases II"/>
    <property type="match status" value="1"/>
</dbReference>
<accession>A0A852H0F4</accession>
<evidence type="ECO:0000256" key="7">
    <source>
        <dbReference type="ARBA" id="ARBA00034734"/>
    </source>
</evidence>
<dbReference type="EMBL" id="WAAC01018157">
    <property type="protein sequence ID" value="NXX06303.1"/>
    <property type="molecule type" value="Genomic_DNA"/>
</dbReference>
<dbReference type="Proteomes" id="UP000620207">
    <property type="component" value="Unassembled WGS sequence"/>
</dbReference>
<proteinExistence type="inferred from homology"/>
<evidence type="ECO:0000256" key="1">
    <source>
        <dbReference type="ARBA" id="ARBA00004496"/>
    </source>
</evidence>
<dbReference type="GO" id="GO:0005737">
    <property type="term" value="C:cytoplasm"/>
    <property type="evidence" value="ECO:0007669"/>
    <property type="project" value="UniProtKB-SubCell"/>
</dbReference>
<dbReference type="GO" id="GO:0005634">
    <property type="term" value="C:nucleus"/>
    <property type="evidence" value="ECO:0007669"/>
    <property type="project" value="TreeGrafter"/>
</dbReference>
<dbReference type="InterPro" id="IPR000387">
    <property type="entry name" value="Tyr_Pase_dom"/>
</dbReference>
<dbReference type="InterPro" id="IPR003595">
    <property type="entry name" value="Tyr_Pase_cat"/>
</dbReference>